<proteinExistence type="predicted"/>
<evidence type="ECO:0000256" key="1">
    <source>
        <dbReference type="SAM" id="MobiDB-lite"/>
    </source>
</evidence>
<dbReference type="EMBL" id="SRSO01000049">
    <property type="protein sequence ID" value="TGV00292.1"/>
    <property type="molecule type" value="Genomic_DNA"/>
</dbReference>
<evidence type="ECO:0000313" key="2">
    <source>
        <dbReference type="EMBL" id="TGV00292.1"/>
    </source>
</evidence>
<dbReference type="Proteomes" id="UP000307602">
    <property type="component" value="Unassembled WGS sequence"/>
</dbReference>
<gene>
    <name evidence="2" type="ORF">EM932_20325</name>
</gene>
<evidence type="ECO:0000313" key="3">
    <source>
        <dbReference type="Proteomes" id="UP000307602"/>
    </source>
</evidence>
<dbReference type="AlphaFoldDB" id="A0A4S1DSF0"/>
<dbReference type="InterPro" id="IPR045607">
    <property type="entry name" value="DUF6452"/>
</dbReference>
<protein>
    <submittedName>
        <fullName evidence="2">Uncharacterized protein</fullName>
    </submittedName>
</protein>
<sequence length="182" mass="20735">MRKRNLSLILIAIMALYYFSCERDDICPDSTPTTPRLKIDLLDVANSDNKKNVFDLVVIGVDNDFILEDYNFIERVDSLLLPLKTTENSTQYILIKDASINDAGTPDDTSDDTIDGNQDLITINYSREEVYVSRACGYKTIFRNVTLNLDTNDPDRWIVSRQPLTDNQSVEDETAAHFTMSH</sequence>
<organism evidence="2 3">
    <name type="scientific">Flavivirga rizhaonensis</name>
    <dbReference type="NCBI Taxonomy" id="2559571"/>
    <lineage>
        <taxon>Bacteria</taxon>
        <taxon>Pseudomonadati</taxon>
        <taxon>Bacteroidota</taxon>
        <taxon>Flavobacteriia</taxon>
        <taxon>Flavobacteriales</taxon>
        <taxon>Flavobacteriaceae</taxon>
        <taxon>Flavivirga</taxon>
    </lineage>
</organism>
<dbReference type="Pfam" id="PF20050">
    <property type="entry name" value="DUF6452"/>
    <property type="match status" value="1"/>
</dbReference>
<name>A0A4S1DSF0_9FLAO</name>
<comment type="caution">
    <text evidence="2">The sequence shown here is derived from an EMBL/GenBank/DDBJ whole genome shotgun (WGS) entry which is preliminary data.</text>
</comment>
<reference evidence="2 3" key="1">
    <citation type="submission" date="2019-04" db="EMBL/GenBank/DDBJ databases">
        <authorList>
            <person name="Liu A."/>
        </authorList>
    </citation>
    <scope>NUCLEOTIDE SEQUENCE [LARGE SCALE GENOMIC DNA]</scope>
    <source>
        <strain evidence="2 3">RZ03</strain>
    </source>
</reference>
<accession>A0A4S1DSF0</accession>
<keyword evidence="3" id="KW-1185">Reference proteome</keyword>
<feature type="region of interest" description="Disordered" evidence="1">
    <location>
        <begin position="162"/>
        <end position="182"/>
    </location>
</feature>